<dbReference type="RefSeq" id="WP_139224728.1">
    <property type="nucleotide sequence ID" value="NZ_FOOA01000028.1"/>
</dbReference>
<accession>A0A7W6C456</accession>
<name>A0A7W6C456_9HYPH</name>
<keyword evidence="3" id="KW-1185">Reference proteome</keyword>
<evidence type="ECO:0000313" key="2">
    <source>
        <dbReference type="EMBL" id="MBB3938112.1"/>
    </source>
</evidence>
<comment type="caution">
    <text evidence="2">The sequence shown here is derived from an EMBL/GenBank/DDBJ whole genome shotgun (WGS) entry which is preliminary data.</text>
</comment>
<feature type="transmembrane region" description="Helical" evidence="1">
    <location>
        <begin position="224"/>
        <end position="244"/>
    </location>
</feature>
<evidence type="ECO:0000313" key="3">
    <source>
        <dbReference type="Proteomes" id="UP000531216"/>
    </source>
</evidence>
<protein>
    <submittedName>
        <fullName evidence="2">Uncharacterized protein</fullName>
    </submittedName>
</protein>
<feature type="transmembrane region" description="Helical" evidence="1">
    <location>
        <begin position="110"/>
        <end position="131"/>
    </location>
</feature>
<gene>
    <name evidence="2" type="ORF">GGR05_004282</name>
</gene>
<proteinExistence type="predicted"/>
<dbReference type="AlphaFoldDB" id="A0A7W6C456"/>
<dbReference type="EMBL" id="JACIDO010000017">
    <property type="protein sequence ID" value="MBB3938112.1"/>
    <property type="molecule type" value="Genomic_DNA"/>
</dbReference>
<organism evidence="2 3">
    <name type="scientific">Aureimonas phyllosphaerae</name>
    <dbReference type="NCBI Taxonomy" id="1166078"/>
    <lineage>
        <taxon>Bacteria</taxon>
        <taxon>Pseudomonadati</taxon>
        <taxon>Pseudomonadota</taxon>
        <taxon>Alphaproteobacteria</taxon>
        <taxon>Hyphomicrobiales</taxon>
        <taxon>Aurantimonadaceae</taxon>
        <taxon>Aureimonas</taxon>
    </lineage>
</organism>
<keyword evidence="1" id="KW-0812">Transmembrane</keyword>
<keyword evidence="1" id="KW-1133">Transmembrane helix</keyword>
<dbReference type="Proteomes" id="UP000531216">
    <property type="component" value="Unassembled WGS sequence"/>
</dbReference>
<sequence>MTPETRDARWRMLRDLNLTAHDELLISLVASGRMEELVTQFARSASSIDALPETVAAAVRSASREVLGPVTKAATEQVKAAHATLAASTGHEVASSATAYLDREFQRRRFTVSAGVLLVGVLVMLLVGYVGHSLGARSSISTNTTIAAIANRPDTQTVLSLLAANPDLKASIGTWCGSGTGRVTVVEGVRNCSLPLWIDGRSAAPAQTPNAGPLVSMWNAGASFLNRFSGPTIAFAFLILGVLLRKIILTVGKAPGVKWLTT</sequence>
<evidence type="ECO:0000256" key="1">
    <source>
        <dbReference type="SAM" id="Phobius"/>
    </source>
</evidence>
<reference evidence="2 3" key="1">
    <citation type="submission" date="2020-08" db="EMBL/GenBank/DDBJ databases">
        <title>Genomic Encyclopedia of Type Strains, Phase IV (KMG-IV): sequencing the most valuable type-strain genomes for metagenomic binning, comparative biology and taxonomic classification.</title>
        <authorList>
            <person name="Goeker M."/>
        </authorList>
    </citation>
    <scope>NUCLEOTIDE SEQUENCE [LARGE SCALE GENOMIC DNA]</scope>
    <source>
        <strain evidence="2 3">DSM 25024</strain>
    </source>
</reference>
<dbReference type="OrthoDB" id="7983295at2"/>
<keyword evidence="1" id="KW-0472">Membrane</keyword>